<protein>
    <submittedName>
        <fullName evidence="1">Uncharacterized protein</fullName>
    </submittedName>
</protein>
<organism evidence="1 2">
    <name type="scientific">Pedobacter heparinus (strain ATCC 13125 / DSM 2366 / CIP 104194 / JCM 7457 / NBRC 12017 / NCIMB 9290 / NRRL B-14731 / HIM 762-3)</name>
    <dbReference type="NCBI Taxonomy" id="485917"/>
    <lineage>
        <taxon>Bacteria</taxon>
        <taxon>Pseudomonadati</taxon>
        <taxon>Bacteroidota</taxon>
        <taxon>Sphingobacteriia</taxon>
        <taxon>Sphingobacteriales</taxon>
        <taxon>Sphingobacteriaceae</taxon>
        <taxon>Pedobacter</taxon>
    </lineage>
</organism>
<sequence>MVKPGNTEAEVLDHIVSEPAETYITGNRSSGQVYINPFND</sequence>
<dbReference type="Proteomes" id="UP000000852">
    <property type="component" value="Chromosome"/>
</dbReference>
<proteinExistence type="predicted"/>
<evidence type="ECO:0000313" key="1">
    <source>
        <dbReference type="EMBL" id="ACU05920.1"/>
    </source>
</evidence>
<dbReference type="EMBL" id="CP001681">
    <property type="protein sequence ID" value="ACU05920.1"/>
    <property type="molecule type" value="Genomic_DNA"/>
</dbReference>
<accession>C6XUC7</accession>
<name>C6XUC7_PEDHD</name>
<evidence type="ECO:0000313" key="2">
    <source>
        <dbReference type="Proteomes" id="UP000000852"/>
    </source>
</evidence>
<gene>
    <name evidence="1" type="ordered locus">Phep_3729</name>
</gene>
<dbReference type="STRING" id="485917.Phep_3729"/>
<dbReference type="KEGG" id="phe:Phep_3729"/>
<keyword evidence="2" id="KW-1185">Reference proteome</keyword>
<reference evidence="1 2" key="1">
    <citation type="journal article" date="2009" name="Stand. Genomic Sci.">
        <title>Complete genome sequence of Pedobacter heparinus type strain (HIM 762-3).</title>
        <authorList>
            <person name="Han C."/>
            <person name="Spring S."/>
            <person name="Lapidus A."/>
            <person name="Del Rio T.G."/>
            <person name="Tice H."/>
            <person name="Copeland A."/>
            <person name="Cheng J.F."/>
            <person name="Lucas S."/>
            <person name="Chen F."/>
            <person name="Nolan M."/>
            <person name="Bruce D."/>
            <person name="Goodwin L."/>
            <person name="Pitluck S."/>
            <person name="Ivanova N."/>
            <person name="Mavromatis K."/>
            <person name="Mikhailova N."/>
            <person name="Pati A."/>
            <person name="Chen A."/>
            <person name="Palaniappan K."/>
            <person name="Land M."/>
            <person name="Hauser L."/>
            <person name="Chang Y.J."/>
            <person name="Jeffries C.C."/>
            <person name="Saunders E."/>
            <person name="Chertkov O."/>
            <person name="Brettin T."/>
            <person name="Goker M."/>
            <person name="Rohde M."/>
            <person name="Bristow J."/>
            <person name="Eisen J.A."/>
            <person name="Markowitz V."/>
            <person name="Hugenholtz P."/>
            <person name="Kyrpides N.C."/>
            <person name="Klenk H.P."/>
            <person name="Detter J.C."/>
        </authorList>
    </citation>
    <scope>NUCLEOTIDE SEQUENCE [LARGE SCALE GENOMIC DNA]</scope>
    <source>
        <strain evidence="2">ATCC 13125 / DSM 2366 / CIP 104194 / JCM 7457 / NBRC 12017 / NCIMB 9290 / NRRL B-14731 / HIM 762-3</strain>
    </source>
</reference>
<dbReference type="HOGENOM" id="CLU_3293860_0_0_10"/>
<dbReference type="AlphaFoldDB" id="C6XUC7"/>